<sequence length="217" mass="22907">MRAVTSAIAVLALAACNTQLPDSAAGDGFDSYADYSTHREGVLQGAVSAEPITAAPSQDVVTEVTGAPISAVESSDGAEPPGAQAESHAGISDEQSFAAVTSRETIASDRERLEQQREQYTVIPPEPLPPRPGGDGAGIIEYALSTTNPLGQQVYKRGRAVAPETLARRCAKYGSDDHAQEAFLKNGGPERDRFGIDPDGDGFACYWDPSPFRLAER</sequence>
<keyword evidence="2" id="KW-0732">Signal</keyword>
<evidence type="ECO:0000256" key="2">
    <source>
        <dbReference type="SAM" id="SignalP"/>
    </source>
</evidence>
<proteinExistence type="predicted"/>
<dbReference type="eggNOG" id="ENOG5031QJH">
    <property type="taxonomic scope" value="Bacteria"/>
</dbReference>
<evidence type="ECO:0000256" key="1">
    <source>
        <dbReference type="SAM" id="MobiDB-lite"/>
    </source>
</evidence>
<dbReference type="PROSITE" id="PS51257">
    <property type="entry name" value="PROKAR_LIPOPROTEIN"/>
    <property type="match status" value="1"/>
</dbReference>
<gene>
    <name evidence="3" type="ORF">NHU_03084</name>
</gene>
<name>A0A0D6B512_RHOSU</name>
<dbReference type="EMBL" id="AP014800">
    <property type="protein sequence ID" value="BAQ70228.1"/>
    <property type="molecule type" value="Genomic_DNA"/>
</dbReference>
<feature type="chain" id="PRO_5002300941" description="Excalibur calcium-binding domain-containing protein" evidence="2">
    <location>
        <begin position="25"/>
        <end position="217"/>
    </location>
</feature>
<feature type="region of interest" description="Disordered" evidence="1">
    <location>
        <begin position="71"/>
        <end position="105"/>
    </location>
</feature>
<accession>A0A0D6B512</accession>
<dbReference type="AlphaFoldDB" id="A0A0D6B512"/>
<organism evidence="3 4">
    <name type="scientific">Rhodovulum sulfidophilum</name>
    <name type="common">Rhodobacter sulfidophilus</name>
    <dbReference type="NCBI Taxonomy" id="35806"/>
    <lineage>
        <taxon>Bacteria</taxon>
        <taxon>Pseudomonadati</taxon>
        <taxon>Pseudomonadota</taxon>
        <taxon>Alphaproteobacteria</taxon>
        <taxon>Rhodobacterales</taxon>
        <taxon>Paracoccaceae</taxon>
        <taxon>Rhodovulum</taxon>
    </lineage>
</organism>
<evidence type="ECO:0000313" key="4">
    <source>
        <dbReference type="Proteomes" id="UP000064912"/>
    </source>
</evidence>
<dbReference type="Proteomes" id="UP000064912">
    <property type="component" value="Chromosome"/>
</dbReference>
<dbReference type="KEGG" id="rsu:NHU_03084"/>
<evidence type="ECO:0008006" key="5">
    <source>
        <dbReference type="Google" id="ProtNLM"/>
    </source>
</evidence>
<protein>
    <recommendedName>
        <fullName evidence="5">Excalibur calcium-binding domain-containing protein</fullName>
    </recommendedName>
</protein>
<evidence type="ECO:0000313" key="3">
    <source>
        <dbReference type="EMBL" id="BAQ70228.1"/>
    </source>
</evidence>
<feature type="compositionally biased region" description="Polar residues" evidence="1">
    <location>
        <begin position="93"/>
        <end position="105"/>
    </location>
</feature>
<dbReference type="PATRIC" id="fig|35806.4.peg.3167"/>
<reference evidence="3 4" key="1">
    <citation type="submission" date="2015-02" db="EMBL/GenBank/DDBJ databases">
        <title>Genome sequene of Rhodovulum sulfidophilum DSM 2351.</title>
        <authorList>
            <person name="Nagao N."/>
        </authorList>
    </citation>
    <scope>NUCLEOTIDE SEQUENCE [LARGE SCALE GENOMIC DNA]</scope>
    <source>
        <strain evidence="3 4">DSM 2351</strain>
    </source>
</reference>
<feature type="signal peptide" evidence="2">
    <location>
        <begin position="1"/>
        <end position="24"/>
    </location>
</feature>